<comment type="catalytic activity">
    <reaction evidence="1">
        <text>ATP + protein L-histidine = ADP + protein N-phospho-L-histidine.</text>
        <dbReference type="EC" id="2.7.13.3"/>
    </reaction>
</comment>
<dbReference type="Gene3D" id="3.30.450.20">
    <property type="entry name" value="PAS domain"/>
    <property type="match status" value="1"/>
</dbReference>
<dbReference type="Pfam" id="PF02518">
    <property type="entry name" value="HATPase_c"/>
    <property type="match status" value="1"/>
</dbReference>
<feature type="domain" description="PAS" evidence="7">
    <location>
        <begin position="377"/>
        <end position="423"/>
    </location>
</feature>
<evidence type="ECO:0000256" key="1">
    <source>
        <dbReference type="ARBA" id="ARBA00000085"/>
    </source>
</evidence>
<dbReference type="Pfam" id="PF13426">
    <property type="entry name" value="PAS_9"/>
    <property type="match status" value="1"/>
</dbReference>
<reference evidence="9 10" key="1">
    <citation type="submission" date="2020-02" db="EMBL/GenBank/DDBJ databases">
        <authorList>
            <person name="Dziuba M."/>
            <person name="Kuznetsov B."/>
            <person name="Mardanov A."/>
            <person name="Ravin N."/>
            <person name="Grouzdev D."/>
        </authorList>
    </citation>
    <scope>NUCLEOTIDE SEQUENCE [LARGE SCALE GENOMIC DNA]</scope>
    <source>
        <strain evidence="9 10">SpK</strain>
    </source>
</reference>
<gene>
    <name evidence="9" type="ORF">G4223_19150</name>
</gene>
<dbReference type="InterPro" id="IPR035965">
    <property type="entry name" value="PAS-like_dom_sf"/>
</dbReference>
<dbReference type="PROSITE" id="PS50109">
    <property type="entry name" value="HIS_KIN"/>
    <property type="match status" value="1"/>
</dbReference>
<dbReference type="RefSeq" id="WP_163683067.1">
    <property type="nucleotide sequence ID" value="NZ_JAAIYP010000047.1"/>
</dbReference>
<dbReference type="InterPro" id="IPR045812">
    <property type="entry name" value="DAHL"/>
</dbReference>
<dbReference type="PROSITE" id="PS50113">
    <property type="entry name" value="PAC"/>
    <property type="match status" value="1"/>
</dbReference>
<dbReference type="InterPro" id="IPR003594">
    <property type="entry name" value="HATPase_dom"/>
</dbReference>
<dbReference type="SMART" id="SM00091">
    <property type="entry name" value="PAS"/>
    <property type="match status" value="1"/>
</dbReference>
<evidence type="ECO:0000259" key="6">
    <source>
        <dbReference type="PROSITE" id="PS50109"/>
    </source>
</evidence>
<keyword evidence="10" id="KW-1185">Reference proteome</keyword>
<evidence type="ECO:0000313" key="9">
    <source>
        <dbReference type="EMBL" id="NFV82232.1"/>
    </source>
</evidence>
<dbReference type="NCBIfam" id="TIGR00229">
    <property type="entry name" value="sensory_box"/>
    <property type="match status" value="1"/>
</dbReference>
<keyword evidence="3" id="KW-0597">Phosphoprotein</keyword>
<name>A0A7C9UZT1_9PROT</name>
<dbReference type="InterPro" id="IPR004358">
    <property type="entry name" value="Sig_transdc_His_kin-like_C"/>
</dbReference>
<dbReference type="AlphaFoldDB" id="A0A7C9UZT1"/>
<evidence type="ECO:0000256" key="3">
    <source>
        <dbReference type="ARBA" id="ARBA00022553"/>
    </source>
</evidence>
<proteinExistence type="predicted"/>
<evidence type="ECO:0000256" key="5">
    <source>
        <dbReference type="ARBA" id="ARBA00022777"/>
    </source>
</evidence>
<organism evidence="9 10">
    <name type="scientific">Magnetospirillum aberrantis SpK</name>
    <dbReference type="NCBI Taxonomy" id="908842"/>
    <lineage>
        <taxon>Bacteria</taxon>
        <taxon>Pseudomonadati</taxon>
        <taxon>Pseudomonadota</taxon>
        <taxon>Alphaproteobacteria</taxon>
        <taxon>Rhodospirillales</taxon>
        <taxon>Rhodospirillaceae</taxon>
        <taxon>Magnetospirillum</taxon>
    </lineage>
</organism>
<dbReference type="SMART" id="SM00387">
    <property type="entry name" value="HATPase_c"/>
    <property type="match status" value="1"/>
</dbReference>
<evidence type="ECO:0000259" key="8">
    <source>
        <dbReference type="PROSITE" id="PS50113"/>
    </source>
</evidence>
<dbReference type="SMART" id="SM00086">
    <property type="entry name" value="PAC"/>
    <property type="match status" value="1"/>
</dbReference>
<evidence type="ECO:0000313" key="10">
    <source>
        <dbReference type="Proteomes" id="UP000480684"/>
    </source>
</evidence>
<evidence type="ECO:0000256" key="4">
    <source>
        <dbReference type="ARBA" id="ARBA00022679"/>
    </source>
</evidence>
<keyword evidence="4" id="KW-0808">Transferase</keyword>
<dbReference type="InterPro" id="IPR000700">
    <property type="entry name" value="PAS-assoc_C"/>
</dbReference>
<dbReference type="EMBL" id="JAAIYP010000047">
    <property type="protein sequence ID" value="NFV82232.1"/>
    <property type="molecule type" value="Genomic_DNA"/>
</dbReference>
<feature type="domain" description="Histidine kinase" evidence="6">
    <location>
        <begin position="513"/>
        <end position="727"/>
    </location>
</feature>
<dbReference type="Pfam" id="PF12860">
    <property type="entry name" value="PAS_7"/>
    <property type="match status" value="1"/>
</dbReference>
<dbReference type="PRINTS" id="PR00344">
    <property type="entry name" value="BCTRLSENSOR"/>
</dbReference>
<dbReference type="Proteomes" id="UP000480684">
    <property type="component" value="Unassembled WGS sequence"/>
</dbReference>
<dbReference type="InterPro" id="IPR000014">
    <property type="entry name" value="PAS"/>
</dbReference>
<dbReference type="Pfam" id="PF19443">
    <property type="entry name" value="DAHL"/>
    <property type="match status" value="1"/>
</dbReference>
<keyword evidence="5" id="KW-0418">Kinase</keyword>
<feature type="domain" description="PAC" evidence="8">
    <location>
        <begin position="448"/>
        <end position="502"/>
    </location>
</feature>
<dbReference type="InterPro" id="IPR036097">
    <property type="entry name" value="HisK_dim/P_sf"/>
</dbReference>
<dbReference type="CDD" id="cd00130">
    <property type="entry name" value="PAS"/>
    <property type="match status" value="1"/>
</dbReference>
<dbReference type="InterPro" id="IPR001610">
    <property type="entry name" value="PAC"/>
</dbReference>
<dbReference type="EC" id="2.7.13.3" evidence="2"/>
<sequence length="727" mass="79599">MKRLLRPTLMVFLAAMVVAVTAFAILSRSGVDARRHADVLGTFDALAEAETSLDRDLLQVMAGLLPHYDTLVSHSARLHSLFDRLDAAADWPELPLDDLASYRTRIEAKLAASEQIKAAASFVAKENAYLPFVVAGFVAGADRDTALKVQQALISLTTDGADDDRLNAPVAAFATSADPALRGIGQHMQVLREQRLILTQAVDGYFAINSRAALDAARERYMVAFGERQDRSAVLEHALELVAAMLFLALGVTISRLGHAHERAERAHSQLVDAVDSLQEAFALFDHGRRLVLSNARYDALFPGHGRVTGFRTLLSVLRTQTESQGTTLDGDSGTQQALVVNPADGRAHLFRSRPTSDHGTVCLFTDITEHRQVEAQIRKLTAAVEQSPVAIVITDDQSRMEYVNPRFLEMTGYDLDEVIGQNPRMLKSGEVNPSVYEEMWKTISAGLTWRGELVNRRKNGEIYWENATISPIRDAAGRITHYVALKEDTTQHKRNVDLLLDANTDVERMLFAASHDLQEPVRLMQTYCQKLDRQIPTGSGGDARESMRFIMEAARQLGHLISGLAAYSRSGRPTDAFAPVDCSQVANRAVAECLAASTQVNPHIRISPLPVVQGDAVLLVMLFENLISNALKFRHPERTPEITVSARRDGAGWTIDVADNGIGIAEQYLPTITHPFSRLFPRATHPGAGLGLASCVKIARAHGGQLSLDSEDGRGTVVHVWLPAAD</sequence>
<dbReference type="SUPFAM" id="SSF55785">
    <property type="entry name" value="PYP-like sensor domain (PAS domain)"/>
    <property type="match status" value="1"/>
</dbReference>
<dbReference type="InterPro" id="IPR052162">
    <property type="entry name" value="Sensor_kinase/Photoreceptor"/>
</dbReference>
<accession>A0A7C9UZT1</accession>
<protein>
    <recommendedName>
        <fullName evidence="2">histidine kinase</fullName>
        <ecNumber evidence="2">2.7.13.3</ecNumber>
    </recommendedName>
</protein>
<dbReference type="InterPro" id="IPR005467">
    <property type="entry name" value="His_kinase_dom"/>
</dbReference>
<evidence type="ECO:0000256" key="2">
    <source>
        <dbReference type="ARBA" id="ARBA00012438"/>
    </source>
</evidence>
<dbReference type="Gene3D" id="1.10.287.130">
    <property type="match status" value="1"/>
</dbReference>
<dbReference type="Gene3D" id="3.30.565.10">
    <property type="entry name" value="Histidine kinase-like ATPase, C-terminal domain"/>
    <property type="match status" value="1"/>
</dbReference>
<dbReference type="PANTHER" id="PTHR43304">
    <property type="entry name" value="PHYTOCHROME-LIKE PROTEIN CPH1"/>
    <property type="match status" value="1"/>
</dbReference>
<dbReference type="PANTHER" id="PTHR43304:SF1">
    <property type="entry name" value="PAC DOMAIN-CONTAINING PROTEIN"/>
    <property type="match status" value="1"/>
</dbReference>
<dbReference type="SUPFAM" id="SSF47384">
    <property type="entry name" value="Homodimeric domain of signal transducing histidine kinase"/>
    <property type="match status" value="1"/>
</dbReference>
<dbReference type="SUPFAM" id="SSF55874">
    <property type="entry name" value="ATPase domain of HSP90 chaperone/DNA topoisomerase II/histidine kinase"/>
    <property type="match status" value="1"/>
</dbReference>
<dbReference type="PROSITE" id="PS50112">
    <property type="entry name" value="PAS"/>
    <property type="match status" value="1"/>
</dbReference>
<evidence type="ECO:0000259" key="7">
    <source>
        <dbReference type="PROSITE" id="PS50112"/>
    </source>
</evidence>
<dbReference type="InterPro" id="IPR036890">
    <property type="entry name" value="HATPase_C_sf"/>
</dbReference>
<dbReference type="GO" id="GO:0000155">
    <property type="term" value="F:phosphorelay sensor kinase activity"/>
    <property type="evidence" value="ECO:0007669"/>
    <property type="project" value="InterPro"/>
</dbReference>
<comment type="caution">
    <text evidence="9">The sequence shown here is derived from an EMBL/GenBank/DDBJ whole genome shotgun (WGS) entry which is preliminary data.</text>
</comment>